<dbReference type="SUPFAM" id="SSF53254">
    <property type="entry name" value="Phosphoglycerate mutase-like"/>
    <property type="match status" value="1"/>
</dbReference>
<reference evidence="1" key="1">
    <citation type="submission" date="2021-03" db="EMBL/GenBank/DDBJ databases">
        <title>Pengzhenrongella sicca gen. nov., sp. nov., a new member of suborder Micrococcineae isolated from High-Arctic tundra soil.</title>
        <authorList>
            <person name="Peng F."/>
        </authorList>
    </citation>
    <scope>NUCLEOTIDE SEQUENCE</scope>
    <source>
        <strain evidence="1">LRZ-2</strain>
    </source>
</reference>
<gene>
    <name evidence="1" type="ORF">J4E96_11940</name>
</gene>
<organism evidence="1 2">
    <name type="scientific">Pengzhenrongella sicca</name>
    <dbReference type="NCBI Taxonomy" id="2819238"/>
    <lineage>
        <taxon>Bacteria</taxon>
        <taxon>Bacillati</taxon>
        <taxon>Actinomycetota</taxon>
        <taxon>Actinomycetes</taxon>
        <taxon>Micrococcales</taxon>
        <taxon>Pengzhenrongella</taxon>
    </lineage>
</organism>
<evidence type="ECO:0000313" key="2">
    <source>
        <dbReference type="Proteomes" id="UP000663937"/>
    </source>
</evidence>
<dbReference type="Proteomes" id="UP000663937">
    <property type="component" value="Chromosome"/>
</dbReference>
<dbReference type="KEGG" id="psic:J4E96_11940"/>
<dbReference type="Pfam" id="PF00300">
    <property type="entry name" value="His_Phos_1"/>
    <property type="match status" value="1"/>
</dbReference>
<protein>
    <submittedName>
        <fullName evidence="1">Histidine phosphatase family protein</fullName>
    </submittedName>
</protein>
<dbReference type="EMBL" id="CP071868">
    <property type="protein sequence ID" value="QTE28102.1"/>
    <property type="molecule type" value="Genomic_DNA"/>
</dbReference>
<dbReference type="InterPro" id="IPR013078">
    <property type="entry name" value="His_Pase_superF_clade-1"/>
</dbReference>
<dbReference type="AlphaFoldDB" id="A0A8A4Z8B1"/>
<dbReference type="InterPro" id="IPR029033">
    <property type="entry name" value="His_PPase_superfam"/>
</dbReference>
<proteinExistence type="predicted"/>
<keyword evidence="2" id="KW-1185">Reference proteome</keyword>
<accession>A0A8A4Z8B1</accession>
<evidence type="ECO:0000313" key="1">
    <source>
        <dbReference type="EMBL" id="QTE28102.1"/>
    </source>
</evidence>
<dbReference type="Gene3D" id="3.40.50.1240">
    <property type="entry name" value="Phosphoglycerate mutase-like"/>
    <property type="match status" value="1"/>
</dbReference>
<dbReference type="CDD" id="cd07040">
    <property type="entry name" value="HP"/>
    <property type="match status" value="1"/>
</dbReference>
<dbReference type="RefSeq" id="WP_227422331.1">
    <property type="nucleotide sequence ID" value="NZ_CP071868.1"/>
</dbReference>
<sequence>MILVRHAHAGTKASWHRDDGLRPLSRCGHAQAVSLVVALAGDRVDTLWASPTVRCQQSLAPLARARGMRVQDAGLLAKDTQVDRLLQWLLDHEQAPWVLCTHGEVFAALLVAGRSAGVITTEVRVTEKGGAWRVTRDFDRPVHLEYLPPSPRH</sequence>
<name>A0A8A4Z8B1_9MICO</name>